<accession>A0ABW4G1G0</accession>
<sequence length="41" mass="4450">MAESRACLLRAPFARYEGVSGPAELDETPRNTIGELIKATD</sequence>
<proteinExistence type="predicted"/>
<feature type="region of interest" description="Disordered" evidence="1">
    <location>
        <begin position="20"/>
        <end position="41"/>
    </location>
</feature>
<dbReference type="Proteomes" id="UP001597097">
    <property type="component" value="Unassembled WGS sequence"/>
</dbReference>
<name>A0ABW4G1G0_9ACTN</name>
<evidence type="ECO:0000313" key="2">
    <source>
        <dbReference type="EMBL" id="MFD1536537.1"/>
    </source>
</evidence>
<organism evidence="2 3">
    <name type="scientific">Nonomuraea guangzhouensis</name>
    <dbReference type="NCBI Taxonomy" id="1291555"/>
    <lineage>
        <taxon>Bacteria</taxon>
        <taxon>Bacillati</taxon>
        <taxon>Actinomycetota</taxon>
        <taxon>Actinomycetes</taxon>
        <taxon>Streptosporangiales</taxon>
        <taxon>Streptosporangiaceae</taxon>
        <taxon>Nonomuraea</taxon>
    </lineage>
</organism>
<protein>
    <submittedName>
        <fullName evidence="2">Uncharacterized protein</fullName>
    </submittedName>
</protein>
<dbReference type="EMBL" id="JBHUCM010000005">
    <property type="protein sequence ID" value="MFD1536537.1"/>
    <property type="molecule type" value="Genomic_DNA"/>
</dbReference>
<evidence type="ECO:0000256" key="1">
    <source>
        <dbReference type="SAM" id="MobiDB-lite"/>
    </source>
</evidence>
<comment type="caution">
    <text evidence="2">The sequence shown here is derived from an EMBL/GenBank/DDBJ whole genome shotgun (WGS) entry which is preliminary data.</text>
</comment>
<evidence type="ECO:0000313" key="3">
    <source>
        <dbReference type="Proteomes" id="UP001597097"/>
    </source>
</evidence>
<dbReference type="RefSeq" id="WP_281428768.1">
    <property type="nucleotide sequence ID" value="NZ_JAHKRM010000008.1"/>
</dbReference>
<keyword evidence="3" id="KW-1185">Reference proteome</keyword>
<reference evidence="3" key="1">
    <citation type="journal article" date="2019" name="Int. J. Syst. Evol. Microbiol.">
        <title>The Global Catalogue of Microorganisms (GCM) 10K type strain sequencing project: providing services to taxonomists for standard genome sequencing and annotation.</title>
        <authorList>
            <consortium name="The Broad Institute Genomics Platform"/>
            <consortium name="The Broad Institute Genome Sequencing Center for Infectious Disease"/>
            <person name="Wu L."/>
            <person name="Ma J."/>
        </authorList>
    </citation>
    <scope>NUCLEOTIDE SEQUENCE [LARGE SCALE GENOMIC DNA]</scope>
    <source>
        <strain evidence="3">CGMCC 1.15399</strain>
    </source>
</reference>
<gene>
    <name evidence="2" type="ORF">ACFSJ0_05800</name>
</gene>